<dbReference type="RefSeq" id="WP_127036152.1">
    <property type="nucleotide sequence ID" value="NZ_JAABOK010000023.1"/>
</dbReference>
<dbReference type="PANTHER" id="PTHR11487:SF0">
    <property type="entry name" value="S-ACYL FATTY ACID SYNTHASE THIOESTERASE, MEDIUM CHAIN"/>
    <property type="match status" value="1"/>
</dbReference>
<dbReference type="EMBL" id="RIAR02000001">
    <property type="protein sequence ID" value="NSL86280.1"/>
    <property type="molecule type" value="Genomic_DNA"/>
</dbReference>
<evidence type="ECO:0000259" key="2">
    <source>
        <dbReference type="Pfam" id="PF00975"/>
    </source>
</evidence>
<dbReference type="SUPFAM" id="SSF53474">
    <property type="entry name" value="alpha/beta-Hydrolases"/>
    <property type="match status" value="1"/>
</dbReference>
<dbReference type="GO" id="GO:0008610">
    <property type="term" value="P:lipid biosynthetic process"/>
    <property type="evidence" value="ECO:0007669"/>
    <property type="project" value="TreeGrafter"/>
</dbReference>
<name>A0A9Q5D9Q0_9BACT</name>
<protein>
    <submittedName>
        <fullName evidence="3">Thioesterase</fullName>
    </submittedName>
</protein>
<dbReference type="InterPro" id="IPR029058">
    <property type="entry name" value="AB_hydrolase_fold"/>
</dbReference>
<dbReference type="PANTHER" id="PTHR11487">
    <property type="entry name" value="THIOESTERASE"/>
    <property type="match status" value="1"/>
</dbReference>
<dbReference type="Proteomes" id="UP000281028">
    <property type="component" value="Unassembled WGS sequence"/>
</dbReference>
<keyword evidence="4" id="KW-1185">Reference proteome</keyword>
<dbReference type="Pfam" id="PF00975">
    <property type="entry name" value="Thioesterase"/>
    <property type="match status" value="1"/>
</dbReference>
<sequence length="234" mass="26491">MMKPQLFLIHYAGGNSYSFQFLTPFLKDFEVTAPELPGRGRRVAEPLLPEFEQAAADIYAIISKKLTTTDFIIYGHSLGAYLALRVSQMLEKNGRPPAYLLVSGNPGPGAVAIKNRHLMEPAAFISELKVLGGVPAEFLESEDLMEFFDPILRTDFKIAEQNGLENTTPVNVPLYALMGSEEEDVAKIDNWGRFTTSTFHKEILAGDHFFIQHHPQRLSEIIRQCYNRRRVRMM</sequence>
<dbReference type="InterPro" id="IPR012223">
    <property type="entry name" value="TEII"/>
</dbReference>
<accession>A0A9Q5D9Q0</accession>
<dbReference type="Gene3D" id="3.40.50.1820">
    <property type="entry name" value="alpha/beta hydrolase"/>
    <property type="match status" value="1"/>
</dbReference>
<feature type="domain" description="Thioesterase" evidence="2">
    <location>
        <begin position="5"/>
        <end position="223"/>
    </location>
</feature>
<proteinExistence type="inferred from homology"/>
<dbReference type="InterPro" id="IPR001031">
    <property type="entry name" value="Thioesterase"/>
</dbReference>
<evidence type="ECO:0000256" key="1">
    <source>
        <dbReference type="ARBA" id="ARBA00007169"/>
    </source>
</evidence>
<comment type="caution">
    <text evidence="3">The sequence shown here is derived from an EMBL/GenBank/DDBJ whole genome shotgun (WGS) entry which is preliminary data.</text>
</comment>
<evidence type="ECO:0000313" key="3">
    <source>
        <dbReference type="EMBL" id="NSL86280.1"/>
    </source>
</evidence>
<dbReference type="OrthoDB" id="2213423at2"/>
<reference evidence="3" key="1">
    <citation type="submission" date="2020-05" db="EMBL/GenBank/DDBJ databases">
        <title>Chitinophaga laudate sp. nov., isolated from a tropical peat swamp.</title>
        <authorList>
            <person name="Goh C.B.S."/>
            <person name="Lee M.S."/>
            <person name="Parimannan S."/>
            <person name="Pasbakhsh P."/>
            <person name="Yule C.M."/>
            <person name="Rajandas H."/>
            <person name="Loke S."/>
            <person name="Croft L."/>
            <person name="Tan J.B.L."/>
        </authorList>
    </citation>
    <scope>NUCLEOTIDE SEQUENCE</scope>
    <source>
        <strain evidence="3">Mgbs1</strain>
    </source>
</reference>
<dbReference type="AlphaFoldDB" id="A0A9Q5D9Q0"/>
<gene>
    <name evidence="3" type="ORF">ECE50_005540</name>
</gene>
<organism evidence="3 4">
    <name type="scientific">Chitinophaga solisilvae</name>
    <dbReference type="NCBI Taxonomy" id="1233460"/>
    <lineage>
        <taxon>Bacteria</taxon>
        <taxon>Pseudomonadati</taxon>
        <taxon>Bacteroidota</taxon>
        <taxon>Chitinophagia</taxon>
        <taxon>Chitinophagales</taxon>
        <taxon>Chitinophagaceae</taxon>
        <taxon>Chitinophaga</taxon>
    </lineage>
</organism>
<evidence type="ECO:0000313" key="4">
    <source>
        <dbReference type="Proteomes" id="UP000281028"/>
    </source>
</evidence>
<comment type="similarity">
    <text evidence="1">Belongs to the thioesterase family.</text>
</comment>